<dbReference type="AlphaFoldDB" id="A0A0P7B076"/>
<sequence length="533" mass="60224">MLSDLPAAANSKRQYGYRFEKWKMRKYNSADKTSSPRNPAKIDEFPNEEIVNEFFDSLSRGIHTHGYESHSSFLNIPGVGGNYNHVAHHAQSKASATSAASDLDADASFIDEDTDSEDAVSPRPGTPIPSIRYPWETDDEAMKHVADFCAAMSDDKNAFGLYYNLFDSLSNSTESSAAAKNLLITSFTRVAQQPKNAKMARNLLARHRDQVRHTGFDHPFLFSMLDVSMEEQEGKQEQEEKLAQDTIRRRICDNIRQVLVNDTTLDDIPHTYSAIDLVTYHFLYSGLEVYEKTPSTADGRSPTLSLEDLLYQYVYKQPFYETIRDGESSPLRICSTWCARQLKINHKIPPEVASIPRDHSQRQWSDNVQLFCTLWHVMLISVQNGTPPPWYAPCESALGISPSELLVTVCWMLGAEASAPDASNDILQRADAVAKSMARLSEPQLWIKFLERFTWMNKLVDPNNDDRAFEAVILQHTRHYISATLNVELPFPADEPHAPSLDLFGEFESFPDSPEYGSNPLLDKFGPLRAIEL</sequence>
<accession>A0A0P7B076</accession>
<dbReference type="OrthoDB" id="5083163at2759"/>
<keyword evidence="3" id="KW-1185">Reference proteome</keyword>
<evidence type="ECO:0000313" key="3">
    <source>
        <dbReference type="Proteomes" id="UP000050424"/>
    </source>
</evidence>
<protein>
    <recommendedName>
        <fullName evidence="4">Clr5 domain-containing protein</fullName>
    </recommendedName>
</protein>
<dbReference type="EMBL" id="LKCW01000313">
    <property type="protein sequence ID" value="KPM34669.1"/>
    <property type="molecule type" value="Genomic_DNA"/>
</dbReference>
<proteinExistence type="predicted"/>
<gene>
    <name evidence="2" type="ORF">AK830_g11902</name>
</gene>
<dbReference type="Proteomes" id="UP000050424">
    <property type="component" value="Unassembled WGS sequence"/>
</dbReference>
<evidence type="ECO:0000313" key="2">
    <source>
        <dbReference type="EMBL" id="KPM34669.1"/>
    </source>
</evidence>
<evidence type="ECO:0000256" key="1">
    <source>
        <dbReference type="SAM" id="MobiDB-lite"/>
    </source>
</evidence>
<feature type="region of interest" description="Disordered" evidence="1">
    <location>
        <begin position="111"/>
        <end position="130"/>
    </location>
</feature>
<evidence type="ECO:0008006" key="4">
    <source>
        <dbReference type="Google" id="ProtNLM"/>
    </source>
</evidence>
<reference evidence="2 3" key="1">
    <citation type="submission" date="2015-09" db="EMBL/GenBank/DDBJ databases">
        <title>Draft genome of a European isolate of the apple canker pathogen Neonectria ditissima.</title>
        <authorList>
            <person name="Gomez-Cortecero A."/>
            <person name="Harrison R.J."/>
            <person name="Armitage A.D."/>
        </authorList>
    </citation>
    <scope>NUCLEOTIDE SEQUENCE [LARGE SCALE GENOMIC DNA]</scope>
    <source>
        <strain evidence="2 3">R09/05</strain>
    </source>
</reference>
<organism evidence="2 3">
    <name type="scientific">Neonectria ditissima</name>
    <dbReference type="NCBI Taxonomy" id="78410"/>
    <lineage>
        <taxon>Eukaryota</taxon>
        <taxon>Fungi</taxon>
        <taxon>Dikarya</taxon>
        <taxon>Ascomycota</taxon>
        <taxon>Pezizomycotina</taxon>
        <taxon>Sordariomycetes</taxon>
        <taxon>Hypocreomycetidae</taxon>
        <taxon>Hypocreales</taxon>
        <taxon>Nectriaceae</taxon>
        <taxon>Neonectria</taxon>
    </lineage>
</organism>
<comment type="caution">
    <text evidence="2">The sequence shown here is derived from an EMBL/GenBank/DDBJ whole genome shotgun (WGS) entry which is preliminary data.</text>
</comment>
<dbReference type="STRING" id="78410.A0A0P7B076"/>
<name>A0A0P7B076_9HYPO</name>